<dbReference type="GO" id="GO:0007059">
    <property type="term" value="P:chromosome segregation"/>
    <property type="evidence" value="ECO:0007669"/>
    <property type="project" value="UniProtKB-KW"/>
</dbReference>
<gene>
    <name evidence="9" type="ORF">CLAFUR5_03654</name>
</gene>
<protein>
    <recommendedName>
        <fullName evidence="11">75k gamma secalin</fullName>
    </recommendedName>
</protein>
<feature type="compositionally biased region" description="Pro residues" evidence="8">
    <location>
        <begin position="169"/>
        <end position="183"/>
    </location>
</feature>
<feature type="compositionally biased region" description="Low complexity" evidence="8">
    <location>
        <begin position="31"/>
        <end position="46"/>
    </location>
</feature>
<dbReference type="OrthoDB" id="5565328at2759"/>
<dbReference type="SUPFAM" id="SSF48452">
    <property type="entry name" value="TPR-like"/>
    <property type="match status" value="1"/>
</dbReference>
<evidence type="ECO:0000256" key="5">
    <source>
        <dbReference type="ARBA" id="ARBA00022829"/>
    </source>
</evidence>
<feature type="compositionally biased region" description="Low complexity" evidence="8">
    <location>
        <begin position="88"/>
        <end position="100"/>
    </location>
</feature>
<organism evidence="9 10">
    <name type="scientific">Passalora fulva</name>
    <name type="common">Tomato leaf mold</name>
    <name type="synonym">Cladosporium fulvum</name>
    <dbReference type="NCBI Taxonomy" id="5499"/>
    <lineage>
        <taxon>Eukaryota</taxon>
        <taxon>Fungi</taxon>
        <taxon>Dikarya</taxon>
        <taxon>Ascomycota</taxon>
        <taxon>Pezizomycotina</taxon>
        <taxon>Dothideomycetes</taxon>
        <taxon>Dothideomycetidae</taxon>
        <taxon>Mycosphaerellales</taxon>
        <taxon>Mycosphaerellaceae</taxon>
        <taxon>Fulvia</taxon>
    </lineage>
</organism>
<feature type="compositionally biased region" description="Low complexity" evidence="8">
    <location>
        <begin position="184"/>
        <end position="214"/>
    </location>
</feature>
<dbReference type="EMBL" id="CP090164">
    <property type="protein sequence ID" value="UJO13812.1"/>
    <property type="molecule type" value="Genomic_DNA"/>
</dbReference>
<feature type="compositionally biased region" description="Low complexity" evidence="8">
    <location>
        <begin position="53"/>
        <end position="65"/>
    </location>
</feature>
<feature type="compositionally biased region" description="Polar residues" evidence="8">
    <location>
        <begin position="108"/>
        <end position="118"/>
    </location>
</feature>
<evidence type="ECO:0000256" key="6">
    <source>
        <dbReference type="ARBA" id="ARBA00023242"/>
    </source>
</evidence>
<dbReference type="InterPro" id="IPR019440">
    <property type="entry name" value="MAU2"/>
</dbReference>
<feature type="region of interest" description="Disordered" evidence="8">
    <location>
        <begin position="1"/>
        <end position="315"/>
    </location>
</feature>
<feature type="compositionally biased region" description="Low complexity" evidence="8">
    <location>
        <begin position="133"/>
        <end position="160"/>
    </location>
</feature>
<dbReference type="GO" id="GO:0005634">
    <property type="term" value="C:nucleus"/>
    <property type="evidence" value="ECO:0007669"/>
    <property type="project" value="UniProtKB-SubCell"/>
</dbReference>
<feature type="compositionally biased region" description="Polar residues" evidence="8">
    <location>
        <begin position="382"/>
        <end position="397"/>
    </location>
</feature>
<keyword evidence="6" id="KW-0539">Nucleus</keyword>
<comment type="similarity">
    <text evidence="2">Belongs to the SCC4/mau-2 family.</text>
</comment>
<dbReference type="GeneID" id="71983532"/>
<reference evidence="9" key="1">
    <citation type="submission" date="2021-12" db="EMBL/GenBank/DDBJ databases">
        <authorList>
            <person name="Zaccaron A."/>
            <person name="Stergiopoulos I."/>
        </authorList>
    </citation>
    <scope>NUCLEOTIDE SEQUENCE</scope>
    <source>
        <strain evidence="9">Race5_Kim</strain>
    </source>
</reference>
<evidence type="ECO:0008006" key="11">
    <source>
        <dbReference type="Google" id="ProtNLM"/>
    </source>
</evidence>
<proteinExistence type="inferred from homology"/>
<dbReference type="Pfam" id="PF10345">
    <property type="entry name" value="Cohesin_load"/>
    <property type="match status" value="1"/>
</dbReference>
<evidence type="ECO:0000256" key="2">
    <source>
        <dbReference type="ARBA" id="ARBA00008585"/>
    </source>
</evidence>
<evidence type="ECO:0000256" key="7">
    <source>
        <dbReference type="ARBA" id="ARBA00023306"/>
    </source>
</evidence>
<feature type="compositionally biased region" description="Low complexity" evidence="8">
    <location>
        <begin position="294"/>
        <end position="307"/>
    </location>
</feature>
<reference evidence="9" key="2">
    <citation type="journal article" date="2022" name="Microb. Genom.">
        <title>A chromosome-scale genome assembly of the tomato pathogen Cladosporium fulvum reveals a compartmentalized genome architecture and the presence of a dispensable chromosome.</title>
        <authorList>
            <person name="Zaccaron A.Z."/>
            <person name="Chen L.H."/>
            <person name="Samaras A."/>
            <person name="Stergiopoulos I."/>
        </authorList>
    </citation>
    <scope>NUCLEOTIDE SEQUENCE</scope>
    <source>
        <strain evidence="9">Race5_Kim</strain>
    </source>
</reference>
<accession>A0A9Q8LAI0</accession>
<keyword evidence="7" id="KW-0131">Cell cycle</keyword>
<dbReference type="RefSeq" id="XP_047758178.1">
    <property type="nucleotide sequence ID" value="XM_047902802.1"/>
</dbReference>
<feature type="compositionally biased region" description="Polar residues" evidence="8">
    <location>
        <begin position="20"/>
        <end position="30"/>
    </location>
</feature>
<keyword evidence="3" id="KW-0132">Cell division</keyword>
<name>A0A9Q8LAI0_PASFU</name>
<keyword evidence="4" id="KW-0498">Mitosis</keyword>
<sequence>MPYDPNAHYSGPGGFHYGTPAQQFGQAKMSQAQRQAAGQAQYPPQGSNSIYSQPVPQQPTQYQQPVDYSRMQYSTSQYQGHSSFYRTPQSVPHSQSVQQPYISPPNRPSQIQQNTQYSPDPLQYYQAQSNPRQATQPPGRQQYQQQQAPPQRPAPQQSRPQPSPVAWQNPPPQHWPKFPPPPDQQSFAHQAQRQQNVQQSFQQNQHQTQRHPSQARPSSATSQRSSIGIPQPSPQPAPRSLQARHSPILARSPSANQPQRQMPPAPRPQQIQQSPRLPNALPKPPVVNQVPVTPKAMPQHQAQHQPPSMYPPGTVDPTMLQRRILTPVIPVQKAPPKAQQAEYASSGHSPKRRRSNEGQAIPVCEPSKETLQYSWTQRVKQTAPTSSPLTELASSQFPPTPTPANIDYQAVLLNLSNEYISAAYNMSSTLATPEVSEEQLDDYHSLLSTGMGCLESALKNFRAMDARMEARIRLRLASLLFEETDNDTEAEEILSKGLSACERARLPELKYAMLHLLARLWYKGGKSKAAMKAVEKHITEVEKLNLVHWIYAFRFLRVSLGLQADNSYVESSALVRQLTAINAVADRQQDVAVQIVASGMEALIHLRSRTPDSVDLAQRALAAARMHQMSHEMASMPQATALLNYVDLGCSIMHFKPEQASAKVELMQADLNSMNRQSSWCNDGSWHVQLGAIRTSSANIDADTGGVVRIFDGQPSLVFKWFTKIQVYILTYMFSSLSSMHKNANPEQKAEALLNEALKLSKLPIEDAQQSMSAASAQYNTQRLLRVNLRLYVIFAFCGRSDWDKALKGIENIRKDIDELEEDPGADITSLIAYLEAVCKHGLADLQGALDLYHSPHLKVPTQMDAKSAAGSISPIRVLAALNSIMIMRHFGRREEADRLLTIVEPACLVKSTSYGSEYGSKAIESAFMILKATEPRDRAADNQILKTKQHLQVAVNAAKIALNNQLLCIVMNIMTDLFFHNIVGDQAEKSARAGRTLAKKSQDKLWTAVADRMYGNTLEKCGKGAEAAAVRREAQEAMERMPESLKTALLAEEMGGS</sequence>
<dbReference type="KEGG" id="ffu:CLAFUR5_03654"/>
<dbReference type="AlphaFoldDB" id="A0A9Q8LAI0"/>
<evidence type="ECO:0000313" key="10">
    <source>
        <dbReference type="Proteomes" id="UP000756132"/>
    </source>
</evidence>
<evidence type="ECO:0000256" key="8">
    <source>
        <dbReference type="SAM" id="MobiDB-lite"/>
    </source>
</evidence>
<feature type="compositionally biased region" description="Polar residues" evidence="8">
    <location>
        <begin position="71"/>
        <end position="87"/>
    </location>
</feature>
<feature type="region of interest" description="Disordered" evidence="8">
    <location>
        <begin position="382"/>
        <end position="401"/>
    </location>
</feature>
<dbReference type="PANTHER" id="PTHR21394">
    <property type="entry name" value="MAU2 CHROMATID COHESION FACTOR HOMOLOG"/>
    <property type="match status" value="1"/>
</dbReference>
<dbReference type="GO" id="GO:0007064">
    <property type="term" value="P:mitotic sister chromatid cohesion"/>
    <property type="evidence" value="ECO:0007669"/>
    <property type="project" value="InterPro"/>
</dbReference>
<evidence type="ECO:0000256" key="4">
    <source>
        <dbReference type="ARBA" id="ARBA00022776"/>
    </source>
</evidence>
<keyword evidence="5" id="KW-0159">Chromosome partition</keyword>
<evidence type="ECO:0000313" key="9">
    <source>
        <dbReference type="EMBL" id="UJO13812.1"/>
    </source>
</evidence>
<dbReference type="OMA" id="QMVDICC"/>
<evidence type="ECO:0000256" key="3">
    <source>
        <dbReference type="ARBA" id="ARBA00022618"/>
    </source>
</evidence>
<dbReference type="InterPro" id="IPR011990">
    <property type="entry name" value="TPR-like_helical_dom_sf"/>
</dbReference>
<dbReference type="Proteomes" id="UP000756132">
    <property type="component" value="Chromosome 2"/>
</dbReference>
<feature type="region of interest" description="Disordered" evidence="8">
    <location>
        <begin position="330"/>
        <end position="365"/>
    </location>
</feature>
<dbReference type="GO" id="GO:0051301">
    <property type="term" value="P:cell division"/>
    <property type="evidence" value="ECO:0007669"/>
    <property type="project" value="UniProtKB-KW"/>
</dbReference>
<keyword evidence="10" id="KW-1185">Reference proteome</keyword>
<feature type="compositionally biased region" description="Low complexity" evidence="8">
    <location>
        <begin position="268"/>
        <end position="278"/>
    </location>
</feature>
<comment type="subcellular location">
    <subcellularLocation>
        <location evidence="1">Nucleus</location>
    </subcellularLocation>
</comment>
<evidence type="ECO:0000256" key="1">
    <source>
        <dbReference type="ARBA" id="ARBA00004123"/>
    </source>
</evidence>